<proteinExistence type="predicted"/>
<sequence length="154" mass="16747">MIHCLTRSVLVMAVCLLTGCGSDLTGLSGQVKEKKMVAADALQKSGEKVVPDSIASPVGRDVSSASITSNFSVEKCGRELNTLKRLDIRRYTQRKSQFDRLMAGASVYADVRSDVVRGTQDAVDAMYRFRTGKLCAEISRDVLDALIRQSAVSQ</sequence>
<reference evidence="1" key="2">
    <citation type="submission" date="2018-07" db="EMBL/GenBank/DDBJ databases">
        <authorList>
            <consortium name="NCBI Pathogen Detection Project"/>
        </authorList>
    </citation>
    <scope>NUCLEOTIDE SEQUENCE</scope>
    <source>
        <strain evidence="1">166-88</strain>
    </source>
</reference>
<gene>
    <name evidence="1" type="ORF">GND75_002964</name>
</gene>
<evidence type="ECO:0000313" key="1">
    <source>
        <dbReference type="EMBL" id="HAE7581345.1"/>
    </source>
</evidence>
<comment type="caution">
    <text evidence="1">The sequence shown here is derived from an EMBL/GenBank/DDBJ whole genome shotgun (WGS) entry which is preliminary data.</text>
</comment>
<dbReference type="AlphaFoldDB" id="A0A736I1E2"/>
<dbReference type="PROSITE" id="PS51257">
    <property type="entry name" value="PROKAR_LIPOPROTEIN"/>
    <property type="match status" value="1"/>
</dbReference>
<dbReference type="EMBL" id="DAASYS010000012">
    <property type="protein sequence ID" value="HAE7581345.1"/>
    <property type="molecule type" value="Genomic_DNA"/>
</dbReference>
<accession>A0A736I1E2</accession>
<name>A0A736I1E2_SALHO</name>
<reference evidence="1" key="1">
    <citation type="journal article" date="2018" name="Genome Biol.">
        <title>SKESA: strategic k-mer extension for scrupulous assemblies.</title>
        <authorList>
            <person name="Souvorov A."/>
            <person name="Agarwala R."/>
            <person name="Lipman D.J."/>
        </authorList>
    </citation>
    <scope>NUCLEOTIDE SEQUENCE</scope>
    <source>
        <strain evidence="1">166-88</strain>
    </source>
</reference>
<evidence type="ECO:0008006" key="2">
    <source>
        <dbReference type="Google" id="ProtNLM"/>
    </source>
</evidence>
<protein>
    <recommendedName>
        <fullName evidence="2">Lipoprotein</fullName>
    </recommendedName>
</protein>
<organism evidence="1">
    <name type="scientific">Salmonella enterica subsp. houtenae serovar 44:z36[z38]:-</name>
    <dbReference type="NCBI Taxonomy" id="1967609"/>
    <lineage>
        <taxon>Bacteria</taxon>
        <taxon>Pseudomonadati</taxon>
        <taxon>Pseudomonadota</taxon>
        <taxon>Gammaproteobacteria</taxon>
        <taxon>Enterobacterales</taxon>
        <taxon>Enterobacteriaceae</taxon>
        <taxon>Salmonella</taxon>
    </lineage>
</organism>